<keyword evidence="2" id="KW-1185">Reference proteome</keyword>
<evidence type="ECO:0000313" key="2">
    <source>
        <dbReference type="Proteomes" id="UP000315295"/>
    </source>
</evidence>
<proteinExistence type="predicted"/>
<comment type="caution">
    <text evidence="1">The sequence shown here is derived from an EMBL/GenBank/DDBJ whole genome shotgun (WGS) entry which is preliminary data.</text>
</comment>
<reference evidence="1 2" key="1">
    <citation type="journal article" date="2019" name="G3 (Bethesda)">
        <title>Sequencing of a Wild Apple (Malus baccata) Genome Unravels the Differences Between Cultivated and Wild Apple Species Regarding Disease Resistance and Cold Tolerance.</title>
        <authorList>
            <person name="Chen X."/>
        </authorList>
    </citation>
    <scope>NUCLEOTIDE SEQUENCE [LARGE SCALE GENOMIC DNA]</scope>
    <source>
        <strain evidence="2">cv. Shandingzi</strain>
        <tissue evidence="1">Leaves</tissue>
    </source>
</reference>
<organism evidence="1 2">
    <name type="scientific">Malus baccata</name>
    <name type="common">Siberian crab apple</name>
    <name type="synonym">Pyrus baccata</name>
    <dbReference type="NCBI Taxonomy" id="106549"/>
    <lineage>
        <taxon>Eukaryota</taxon>
        <taxon>Viridiplantae</taxon>
        <taxon>Streptophyta</taxon>
        <taxon>Embryophyta</taxon>
        <taxon>Tracheophyta</taxon>
        <taxon>Spermatophyta</taxon>
        <taxon>Magnoliopsida</taxon>
        <taxon>eudicotyledons</taxon>
        <taxon>Gunneridae</taxon>
        <taxon>Pentapetalae</taxon>
        <taxon>rosids</taxon>
        <taxon>fabids</taxon>
        <taxon>Rosales</taxon>
        <taxon>Rosaceae</taxon>
        <taxon>Amygdaloideae</taxon>
        <taxon>Maleae</taxon>
        <taxon>Malus</taxon>
    </lineage>
</organism>
<sequence>MVSHHISETRPHGHHVRTPKMTERKYIVTQGGANTSSCCLGRHNIQIWSPKGGHPFDMKEKCSIEFNTWKMVPVDVKNLMVHQLSVVWDVDEIDEKQRKYVDELMKKKFWEWKFDVQRAVDHAQVDNAAVDAHADDTEED</sequence>
<dbReference type="Proteomes" id="UP000315295">
    <property type="component" value="Unassembled WGS sequence"/>
</dbReference>
<name>A0A540NQ57_MALBA</name>
<protein>
    <submittedName>
        <fullName evidence="1">Uncharacterized protein</fullName>
    </submittedName>
</protein>
<accession>A0A540NQ57</accession>
<dbReference type="EMBL" id="VIEB01000013">
    <property type="protein sequence ID" value="TQE13174.1"/>
    <property type="molecule type" value="Genomic_DNA"/>
</dbReference>
<evidence type="ECO:0000313" key="1">
    <source>
        <dbReference type="EMBL" id="TQE13174.1"/>
    </source>
</evidence>
<dbReference type="AlphaFoldDB" id="A0A540NQ57"/>
<gene>
    <name evidence="1" type="ORF">C1H46_001258</name>
</gene>